<dbReference type="InterPro" id="IPR036291">
    <property type="entry name" value="NAD(P)-bd_dom_sf"/>
</dbReference>
<evidence type="ECO:0000259" key="2">
    <source>
        <dbReference type="Pfam" id="PF01408"/>
    </source>
</evidence>
<evidence type="ECO:0000313" key="4">
    <source>
        <dbReference type="EMBL" id="UQZ81725.1"/>
    </source>
</evidence>
<gene>
    <name evidence="4" type="primary">yteT_1</name>
    <name evidence="4" type="ORF">SK3146_00881</name>
</gene>
<keyword evidence="4" id="KW-0560">Oxidoreductase</keyword>
<dbReference type="Gene3D" id="3.40.50.720">
    <property type="entry name" value="NAD(P)-binding Rossmann-like Domain"/>
    <property type="match status" value="1"/>
</dbReference>
<dbReference type="InterPro" id="IPR051450">
    <property type="entry name" value="Gfo/Idh/MocA_Oxidoreductases"/>
</dbReference>
<dbReference type="EC" id="1.-.-.-" evidence="4"/>
<evidence type="ECO:0000259" key="3">
    <source>
        <dbReference type="Pfam" id="PF02894"/>
    </source>
</evidence>
<evidence type="ECO:0000313" key="5">
    <source>
        <dbReference type="Proteomes" id="UP001057134"/>
    </source>
</evidence>
<organism evidence="4 5">
    <name type="scientific">Paenibacillus konkukensis</name>
    <dbReference type="NCBI Taxonomy" id="2020716"/>
    <lineage>
        <taxon>Bacteria</taxon>
        <taxon>Bacillati</taxon>
        <taxon>Bacillota</taxon>
        <taxon>Bacilli</taxon>
        <taxon>Bacillales</taxon>
        <taxon>Paenibacillaceae</taxon>
        <taxon>Paenibacillus</taxon>
    </lineage>
</organism>
<dbReference type="EMBL" id="CP027059">
    <property type="protein sequence ID" value="UQZ81725.1"/>
    <property type="molecule type" value="Genomic_DNA"/>
</dbReference>
<protein>
    <submittedName>
        <fullName evidence="4">Oxidoreductase YteT</fullName>
        <ecNumber evidence="4">1.-.-.-</ecNumber>
    </submittedName>
</protein>
<sequence length="441" mass="48802">MNVEHCERSESGKPITVVIVGAGHRSLLYASYAKKHPDELQVTGVVEPDPERRKLTAKQFGLNDSCCFETVEQLASAPKLADAVINGTMDDLHVQTTLPLLKAGYDVLLEKPIATSEQEMLQLYQTATQYGRTVMICHVLRYAPFYRAIREAVSSGGIGDIVNIQTAEHVSYHHMAVSFIRGKWNSVEKCKSSMLMAKCCHDLDIISWMVGDKPSKVSSFGGLLQFKPANAPHGAGKRCLVDCQIEESCIYSARKHYIDQGRWGFYVWDNSYLGSEPSLEQRIESLRTDNPYGRCVWHCDNDVVDHQSVIIEFDNGCTASHNMVGATSRPCRTIHIIGTKGEITGVLEDGSFVIRHPDPRKGHEYSEKRVEVPVTNDSHGGGDLLLVADFVRVLRGEAPSISSTSLEKSIYGHQIGFAGEHSRLEGRMIEIGGIEAVKQGK</sequence>
<name>A0ABY4RI73_9BACL</name>
<dbReference type="GO" id="GO:0016491">
    <property type="term" value="F:oxidoreductase activity"/>
    <property type="evidence" value="ECO:0007669"/>
    <property type="project" value="UniProtKB-KW"/>
</dbReference>
<dbReference type="PANTHER" id="PTHR43377">
    <property type="entry name" value="BILIVERDIN REDUCTASE A"/>
    <property type="match status" value="1"/>
</dbReference>
<comment type="similarity">
    <text evidence="1">Belongs to the Gfo/Idh/MocA family.</text>
</comment>
<evidence type="ECO:0000256" key="1">
    <source>
        <dbReference type="ARBA" id="ARBA00010928"/>
    </source>
</evidence>
<dbReference type="Pfam" id="PF02894">
    <property type="entry name" value="GFO_IDH_MocA_C"/>
    <property type="match status" value="1"/>
</dbReference>
<dbReference type="Gene3D" id="3.30.360.10">
    <property type="entry name" value="Dihydrodipicolinate Reductase, domain 2"/>
    <property type="match status" value="1"/>
</dbReference>
<feature type="domain" description="Gfo/Idh/MocA-like oxidoreductase C-terminal" evidence="3">
    <location>
        <begin position="150"/>
        <end position="427"/>
    </location>
</feature>
<dbReference type="InterPro" id="IPR004104">
    <property type="entry name" value="Gfo/Idh/MocA-like_OxRdtase_C"/>
</dbReference>
<accession>A0ABY4RI73</accession>
<dbReference type="SUPFAM" id="SSF51735">
    <property type="entry name" value="NAD(P)-binding Rossmann-fold domains"/>
    <property type="match status" value="1"/>
</dbReference>
<dbReference type="PANTHER" id="PTHR43377:SF2">
    <property type="entry name" value="BINDING ROSSMANN FOLD OXIDOREDUCTASE, PUTATIVE (AFU_ORTHOLOGUE AFUA_4G00560)-RELATED"/>
    <property type="match status" value="1"/>
</dbReference>
<keyword evidence="5" id="KW-1185">Reference proteome</keyword>
<reference evidence="4" key="1">
    <citation type="submission" date="2018-02" db="EMBL/GenBank/DDBJ databases">
        <authorList>
            <person name="Kim S.-K."/>
            <person name="Jung H.-I."/>
            <person name="Lee S.-W."/>
        </authorList>
    </citation>
    <scope>NUCLEOTIDE SEQUENCE</scope>
    <source>
        <strain evidence="4">SK3146</strain>
    </source>
</reference>
<dbReference type="SUPFAM" id="SSF55347">
    <property type="entry name" value="Glyceraldehyde-3-phosphate dehydrogenase-like, C-terminal domain"/>
    <property type="match status" value="1"/>
</dbReference>
<reference evidence="4" key="2">
    <citation type="journal article" date="2021" name="J Anim Sci Technol">
        <title>Complete genome sequence of Paenibacillus konkukensis sp. nov. SK3146 as a potential probiotic strain.</title>
        <authorList>
            <person name="Jung H.I."/>
            <person name="Park S."/>
            <person name="Niu K.M."/>
            <person name="Lee S.W."/>
            <person name="Kothari D."/>
            <person name="Yi K.J."/>
            <person name="Kim S.K."/>
        </authorList>
    </citation>
    <scope>NUCLEOTIDE SEQUENCE</scope>
    <source>
        <strain evidence="4">SK3146</strain>
    </source>
</reference>
<feature type="domain" description="Gfo/Idh/MocA-like oxidoreductase N-terminal" evidence="2">
    <location>
        <begin position="15"/>
        <end position="136"/>
    </location>
</feature>
<dbReference type="InterPro" id="IPR000683">
    <property type="entry name" value="Gfo/Idh/MocA-like_OxRdtase_N"/>
</dbReference>
<dbReference type="Pfam" id="PF01408">
    <property type="entry name" value="GFO_IDH_MocA"/>
    <property type="match status" value="1"/>
</dbReference>
<dbReference type="RefSeq" id="WP_249863936.1">
    <property type="nucleotide sequence ID" value="NZ_CP027059.1"/>
</dbReference>
<proteinExistence type="inferred from homology"/>
<dbReference type="Proteomes" id="UP001057134">
    <property type="component" value="Chromosome"/>
</dbReference>